<dbReference type="AlphaFoldDB" id="Q21LT7"/>
<dbReference type="STRING" id="203122.Sde_1080"/>
<proteinExistence type="predicted"/>
<dbReference type="eggNOG" id="ENOG502Z85G">
    <property type="taxonomic scope" value="Bacteria"/>
</dbReference>
<dbReference type="Proteomes" id="UP000001947">
    <property type="component" value="Chromosome"/>
</dbReference>
<reference evidence="2 3" key="1">
    <citation type="journal article" date="2008" name="PLoS Genet.">
        <title>Complete genome sequence of the complex carbohydrate-degrading marine bacterium, Saccharophagus degradans strain 2-40 T.</title>
        <authorList>
            <person name="Weiner R.M."/>
            <person name="Taylor L.E.II."/>
            <person name="Henrissat B."/>
            <person name="Hauser L."/>
            <person name="Land M."/>
            <person name="Coutinho P.M."/>
            <person name="Rancurel C."/>
            <person name="Saunders E.H."/>
            <person name="Longmire A.G."/>
            <person name="Zhang H."/>
            <person name="Bayer E.A."/>
            <person name="Gilbert H.J."/>
            <person name="Larimer F."/>
            <person name="Zhulin I.B."/>
            <person name="Ekborg N.A."/>
            <person name="Lamed R."/>
            <person name="Richardson P.M."/>
            <person name="Borovok I."/>
            <person name="Hutcheson S."/>
        </authorList>
    </citation>
    <scope>NUCLEOTIDE SEQUENCE [LARGE SCALE GENOMIC DNA]</scope>
    <source>
        <strain evidence="3">2-40 / ATCC 43961 / DSM 17024</strain>
    </source>
</reference>
<dbReference type="KEGG" id="sde:Sde_1080"/>
<protein>
    <recommendedName>
        <fullName evidence="4">GTPase</fullName>
    </recommendedName>
</protein>
<organism evidence="2 3">
    <name type="scientific">Saccharophagus degradans (strain 2-40 / ATCC 43961 / DSM 17024)</name>
    <dbReference type="NCBI Taxonomy" id="203122"/>
    <lineage>
        <taxon>Bacteria</taxon>
        <taxon>Pseudomonadati</taxon>
        <taxon>Pseudomonadota</taxon>
        <taxon>Gammaproteobacteria</taxon>
        <taxon>Cellvibrionales</taxon>
        <taxon>Cellvibrionaceae</taxon>
        <taxon>Saccharophagus</taxon>
    </lineage>
</organism>
<gene>
    <name evidence="2" type="ordered locus">Sde_1080</name>
</gene>
<evidence type="ECO:0000313" key="2">
    <source>
        <dbReference type="EMBL" id="ABD80342.1"/>
    </source>
</evidence>
<dbReference type="EMBL" id="CP000282">
    <property type="protein sequence ID" value="ABD80342.1"/>
    <property type="molecule type" value="Genomic_DNA"/>
</dbReference>
<feature type="compositionally biased region" description="Polar residues" evidence="1">
    <location>
        <begin position="569"/>
        <end position="581"/>
    </location>
</feature>
<feature type="region of interest" description="Disordered" evidence="1">
    <location>
        <begin position="555"/>
        <end position="581"/>
    </location>
</feature>
<evidence type="ECO:0008006" key="4">
    <source>
        <dbReference type="Google" id="ProtNLM"/>
    </source>
</evidence>
<name>Q21LT7_SACD2</name>
<dbReference type="HOGENOM" id="CLU_031627_1_0_6"/>
<sequence>MKRFEFMAEEQNPIELLAQMALPVQDLSRLTFCNSNKPAKLAEWASDLKATQISHTSVVLYKALPELSKLKCNYSVRMEMLELLRPRVQHCITGLTREFLNQPVVLPETAQKTAIVAQALQKQMLDGYLVCLADCIKSGRLKQQTYTDLSQILHRAITAISLIFYRGFQLYTQPPQGLWKSLHALYQISEYYELNEKSVVDALLETSRTTTISAAYIRTLLLAASRPNQLNQHDVTHLNAALETWSELVKLNKGITSNKNNLFIVNLSAGTPPTYKNRFDGKQSDLLLEIDMGALLGMLAKISTGESTPQSSGIRVAADFPAALLQHALDAWGHVAQRGQERRPVQATAEICAGLTDCHQAIAGGMSFNDFTGSINLSNPLNDREYGDFHSSVTPNGERSKAAAMPANKVSIVNASPGGYCLLWKDKMPSNIQAGEIIAIKELGRLHWSVAVIRWVKQLKQASQLGIKIISQHPKASAIAQVYDMGGHSDYMRAIHVSQKADGRTQPTLITATAPFGEGGKAKLLNGEQTLSIKLGKCLFSTSNIKQFAFTQLEQMQDEEPRSRPVTPPSKQSFDSSWDDD</sequence>
<keyword evidence="3" id="KW-1185">Reference proteome</keyword>
<accession>Q21LT7</accession>
<evidence type="ECO:0000313" key="3">
    <source>
        <dbReference type="Proteomes" id="UP000001947"/>
    </source>
</evidence>
<evidence type="ECO:0000256" key="1">
    <source>
        <dbReference type="SAM" id="MobiDB-lite"/>
    </source>
</evidence>